<evidence type="ECO:0000313" key="3">
    <source>
        <dbReference type="Proteomes" id="UP000018763"/>
    </source>
</evidence>
<dbReference type="Gene3D" id="1.10.30.50">
    <property type="match status" value="1"/>
</dbReference>
<dbReference type="InterPro" id="IPR003615">
    <property type="entry name" value="HNH_nuc"/>
</dbReference>
<reference evidence="2 3" key="1">
    <citation type="journal article" date="2014" name="Genome Announc.">
        <title>Complete Genome Sequence of Sterol-Transforming Mycobacterium neoaurum Strain VKM Ac-1815D.</title>
        <authorList>
            <person name="Shtratnikova V.Y."/>
            <person name="Bragin E.Y."/>
            <person name="Dovbnya D.V."/>
            <person name="Pekov Y.A."/>
            <person name="Schelkunov M.I."/>
            <person name="Strizhov N."/>
            <person name="Ivashina T.V."/>
            <person name="Ashapkin V.V."/>
            <person name="Donova M.V."/>
        </authorList>
    </citation>
    <scope>NUCLEOTIDE SEQUENCE [LARGE SCALE GENOMIC DNA]</scope>
    <source>
        <strain evidence="2 3">VKM Ac-1815D</strain>
    </source>
</reference>
<protein>
    <submittedName>
        <fullName evidence="2">HNH endonuclease</fullName>
    </submittedName>
</protein>
<accession>V5X8D1</accession>
<dbReference type="Pfam" id="PF01844">
    <property type="entry name" value="HNH"/>
    <property type="match status" value="1"/>
</dbReference>
<evidence type="ECO:0000259" key="1">
    <source>
        <dbReference type="Pfam" id="PF01844"/>
    </source>
</evidence>
<keyword evidence="2" id="KW-0540">Nuclease</keyword>
<proteinExistence type="predicted"/>
<dbReference type="Proteomes" id="UP000018763">
    <property type="component" value="Chromosome"/>
</dbReference>
<dbReference type="CDD" id="cd00085">
    <property type="entry name" value="HNHc"/>
    <property type="match status" value="1"/>
</dbReference>
<dbReference type="InterPro" id="IPR002711">
    <property type="entry name" value="HNH"/>
</dbReference>
<gene>
    <name evidence="2" type="ORF">D174_08995</name>
</gene>
<feature type="domain" description="HNH" evidence="1">
    <location>
        <begin position="1"/>
        <end position="31"/>
    </location>
</feature>
<sequence length="148" mass="17380">MDHVVPWSAGGSDHVDNLRTLCWDCNGHRSNFRHIDDSWQPLPLTYFCISCDGDGVHGHPNDHPGMAPVFCWWCRSPSTGIPSRWWDENPNLFWDYDLNWHREKPPGFTRDLWERWVSHKKFPTVAAPVEVPWEHMNIDLACADLMDW</sequence>
<evidence type="ECO:0000313" key="2">
    <source>
        <dbReference type="EMBL" id="AHC24710.1"/>
    </source>
</evidence>
<organism evidence="2 3">
    <name type="scientific">Mycolicibacterium neoaurum VKM Ac-1815D</name>
    <dbReference type="NCBI Taxonomy" id="700508"/>
    <lineage>
        <taxon>Bacteria</taxon>
        <taxon>Bacillati</taxon>
        <taxon>Actinomycetota</taxon>
        <taxon>Actinomycetes</taxon>
        <taxon>Mycobacteriales</taxon>
        <taxon>Mycobacteriaceae</taxon>
        <taxon>Mycolicibacterium</taxon>
    </lineage>
</organism>
<name>V5X8D1_MYCNE</name>
<dbReference type="GO" id="GO:0003676">
    <property type="term" value="F:nucleic acid binding"/>
    <property type="evidence" value="ECO:0007669"/>
    <property type="project" value="InterPro"/>
</dbReference>
<dbReference type="AlphaFoldDB" id="V5X8D1"/>
<dbReference type="GO" id="GO:0008270">
    <property type="term" value="F:zinc ion binding"/>
    <property type="evidence" value="ECO:0007669"/>
    <property type="project" value="InterPro"/>
</dbReference>
<keyword evidence="2" id="KW-0255">Endonuclease</keyword>
<keyword evidence="2" id="KW-0378">Hydrolase</keyword>
<keyword evidence="3" id="KW-1185">Reference proteome</keyword>
<dbReference type="EMBL" id="CP006936">
    <property type="protein sequence ID" value="AHC24710.1"/>
    <property type="molecule type" value="Genomic_DNA"/>
</dbReference>
<dbReference type="GO" id="GO:0004519">
    <property type="term" value="F:endonuclease activity"/>
    <property type="evidence" value="ECO:0007669"/>
    <property type="project" value="UniProtKB-KW"/>
</dbReference>